<keyword evidence="3" id="KW-1185">Reference proteome</keyword>
<feature type="region of interest" description="Disordered" evidence="1">
    <location>
        <begin position="507"/>
        <end position="549"/>
    </location>
</feature>
<feature type="region of interest" description="Disordered" evidence="1">
    <location>
        <begin position="440"/>
        <end position="475"/>
    </location>
</feature>
<sequence>MRYFDQPFSSSSPVLVLPPHLPPQPSFNMASNRPQFTSPFTNGAHQSPLTSSWSNPTPASATPTSAAGRKRSRDEAGSNLEDDYFPVQPPVVQPEPENEEEWEYGEGMTLIKPNRKGCIIEAGSQTGTWAEEKAEQEKTKAAAAAIAASVPERPILRASKSQRLHLSSTPSISEEVLSNGTLVSPGSPERTNGHAEPTVDDFTRHLGIGWSSVNTADEDIQAAARGWTKFIENHFPITDAKIRLQSKGLASYLVESNEGYFLFGEDLRQGRLVNTSLENTWVNLRGPVPIFEGDVIMEASSTPKIDVGLQPTTNGEMVMDGMNGHAMNNELQPMINGEHMINGIEGGTLHESSTKMVSQVEPSQALALRGPSSVVSRSSRHRRHGRSHAGGASFIPQNEFPVFSHTGDVEILVKAGSETNRYLLHRLILTQCSGFFEASTSQEWSRAGPSDGGAELSRMGEDSGNESARSRDGREVKKRWRYELDTGASNDDIPMLVQKENNQVSLFGSADIRPPPVRNKPPSSNPSFFRSVANLSLPPSSHGPSAPQLTQEEQDLLNDYDNLFKIFYNYPPALDPIDIATAYLQCKSLLTLADLYDALAVVGPRVDHHLLQFQSRLWKQIAKYPSSYLKLGYLSQSKMIFQEALIHVVGAWPVGERHIRHQLPTSVIEIIEDKVEDLADLVGKIEGRLFRLNLLNSRGERVTPQNSYLDWLVVSVFRQWLAEHTSPPPLPQVPQMPQSRNGHHSRNNTVIVTTTHHTNQTIQQFSPLPTSSVSSSPQTVSTNLGRIYRILGTTPSNYLNHDDCKKFLKLSPEIYSRESLKKFEKRLEEVKSMAREIVRPLMRSSLSGEGSNSSYLVCTRVDERDFPW</sequence>
<organism evidence="2 3">
    <name type="scientific">Hyaloscypha bicolor E</name>
    <dbReference type="NCBI Taxonomy" id="1095630"/>
    <lineage>
        <taxon>Eukaryota</taxon>
        <taxon>Fungi</taxon>
        <taxon>Dikarya</taxon>
        <taxon>Ascomycota</taxon>
        <taxon>Pezizomycotina</taxon>
        <taxon>Leotiomycetes</taxon>
        <taxon>Helotiales</taxon>
        <taxon>Hyaloscyphaceae</taxon>
        <taxon>Hyaloscypha</taxon>
        <taxon>Hyaloscypha bicolor</taxon>
    </lineage>
</organism>
<dbReference type="OrthoDB" id="5280838at2759"/>
<reference evidence="2 3" key="1">
    <citation type="submission" date="2016-04" db="EMBL/GenBank/DDBJ databases">
        <title>A degradative enzymes factory behind the ericoid mycorrhizal symbiosis.</title>
        <authorList>
            <consortium name="DOE Joint Genome Institute"/>
            <person name="Martino E."/>
            <person name="Morin E."/>
            <person name="Grelet G."/>
            <person name="Kuo A."/>
            <person name="Kohler A."/>
            <person name="Daghino S."/>
            <person name="Barry K."/>
            <person name="Choi C."/>
            <person name="Cichocki N."/>
            <person name="Clum A."/>
            <person name="Copeland A."/>
            <person name="Hainaut M."/>
            <person name="Haridas S."/>
            <person name="Labutti K."/>
            <person name="Lindquist E."/>
            <person name="Lipzen A."/>
            <person name="Khouja H.-R."/>
            <person name="Murat C."/>
            <person name="Ohm R."/>
            <person name="Olson A."/>
            <person name="Spatafora J."/>
            <person name="Veneault-Fourrey C."/>
            <person name="Henrissat B."/>
            <person name="Grigoriev I."/>
            <person name="Martin F."/>
            <person name="Perotto S."/>
        </authorList>
    </citation>
    <scope>NUCLEOTIDE SEQUENCE [LARGE SCALE GENOMIC DNA]</scope>
    <source>
        <strain evidence="2 3">E</strain>
    </source>
</reference>
<feature type="region of interest" description="Disordered" evidence="1">
    <location>
        <begin position="368"/>
        <end position="395"/>
    </location>
</feature>
<evidence type="ECO:0008006" key="4">
    <source>
        <dbReference type="Google" id="ProtNLM"/>
    </source>
</evidence>
<protein>
    <recommendedName>
        <fullName evidence="4">BTB domain-containing protein</fullName>
    </recommendedName>
</protein>
<dbReference type="EMBL" id="KZ613785">
    <property type="protein sequence ID" value="PMD61911.1"/>
    <property type="molecule type" value="Genomic_DNA"/>
</dbReference>
<dbReference type="PANTHER" id="PTHR38119">
    <property type="entry name" value="BTB DOMAIN-CONTAINING PROTEIN-RELATED"/>
    <property type="match status" value="1"/>
</dbReference>
<dbReference type="PANTHER" id="PTHR38119:SF1">
    <property type="entry name" value="BTB DOMAIN-CONTAINING PROTEIN"/>
    <property type="match status" value="1"/>
</dbReference>
<feature type="compositionally biased region" description="Low complexity" evidence="1">
    <location>
        <begin position="1"/>
        <end position="18"/>
    </location>
</feature>
<feature type="region of interest" description="Disordered" evidence="1">
    <location>
        <begin position="1"/>
        <end position="99"/>
    </location>
</feature>
<dbReference type="AlphaFoldDB" id="A0A2J6TFW3"/>
<feature type="compositionally biased region" description="Low complexity" evidence="1">
    <location>
        <begin position="50"/>
        <end position="67"/>
    </location>
</feature>
<evidence type="ECO:0000313" key="3">
    <source>
        <dbReference type="Proteomes" id="UP000235371"/>
    </source>
</evidence>
<feature type="compositionally biased region" description="Polar residues" evidence="1">
    <location>
        <begin position="28"/>
        <end position="49"/>
    </location>
</feature>
<dbReference type="Proteomes" id="UP000235371">
    <property type="component" value="Unassembled WGS sequence"/>
</dbReference>
<dbReference type="GeneID" id="36584913"/>
<feature type="compositionally biased region" description="Polar residues" evidence="1">
    <location>
        <begin position="521"/>
        <end position="549"/>
    </location>
</feature>
<dbReference type="RefSeq" id="XP_024738815.1">
    <property type="nucleotide sequence ID" value="XM_024876834.1"/>
</dbReference>
<feature type="compositionally biased region" description="Basic residues" evidence="1">
    <location>
        <begin position="378"/>
        <end position="387"/>
    </location>
</feature>
<proteinExistence type="predicted"/>
<name>A0A2J6TFW3_9HELO</name>
<evidence type="ECO:0000313" key="2">
    <source>
        <dbReference type="EMBL" id="PMD61911.1"/>
    </source>
</evidence>
<evidence type="ECO:0000256" key="1">
    <source>
        <dbReference type="SAM" id="MobiDB-lite"/>
    </source>
</evidence>
<feature type="non-terminal residue" evidence="2">
    <location>
        <position position="868"/>
    </location>
</feature>
<gene>
    <name evidence="2" type="ORF">K444DRAFT_558605</name>
</gene>
<accession>A0A2J6TFW3</accession>